<keyword evidence="8" id="KW-0560">Oxidoreductase</keyword>
<dbReference type="InterPro" id="IPR050665">
    <property type="entry name" value="Cytochrome_P450_Monooxygen"/>
</dbReference>
<evidence type="ECO:0008006" key="16">
    <source>
        <dbReference type="Google" id="ProtNLM"/>
    </source>
</evidence>
<evidence type="ECO:0000256" key="11">
    <source>
        <dbReference type="ARBA" id="ARBA00023136"/>
    </source>
</evidence>
<evidence type="ECO:0000256" key="5">
    <source>
        <dbReference type="ARBA" id="ARBA00022692"/>
    </source>
</evidence>
<keyword evidence="15" id="KW-1185">Reference proteome</keyword>
<evidence type="ECO:0000256" key="13">
    <source>
        <dbReference type="SAM" id="Phobius"/>
    </source>
</evidence>
<dbReference type="InterPro" id="IPR017972">
    <property type="entry name" value="Cyt_P450_CS"/>
</dbReference>
<feature type="binding site" description="axial binding residue" evidence="12">
    <location>
        <position position="971"/>
    </location>
    <ligand>
        <name>heme</name>
        <dbReference type="ChEBI" id="CHEBI:30413"/>
    </ligand>
    <ligandPart>
        <name>Fe</name>
        <dbReference type="ChEBI" id="CHEBI:18248"/>
    </ligandPart>
</feature>
<evidence type="ECO:0000256" key="2">
    <source>
        <dbReference type="ARBA" id="ARBA00004167"/>
    </source>
</evidence>
<dbReference type="PRINTS" id="PR00463">
    <property type="entry name" value="EP450I"/>
</dbReference>
<dbReference type="Gene3D" id="1.10.630.10">
    <property type="entry name" value="Cytochrome P450"/>
    <property type="match status" value="2"/>
</dbReference>
<evidence type="ECO:0000256" key="6">
    <source>
        <dbReference type="ARBA" id="ARBA00022723"/>
    </source>
</evidence>
<evidence type="ECO:0000256" key="9">
    <source>
        <dbReference type="ARBA" id="ARBA00023004"/>
    </source>
</evidence>
<evidence type="ECO:0000256" key="7">
    <source>
        <dbReference type="ARBA" id="ARBA00022989"/>
    </source>
</evidence>
<accession>A0A8J6CYL7</accession>
<organism evidence="14 15">
    <name type="scientific">Gossypium anomalum</name>
    <dbReference type="NCBI Taxonomy" id="47600"/>
    <lineage>
        <taxon>Eukaryota</taxon>
        <taxon>Viridiplantae</taxon>
        <taxon>Streptophyta</taxon>
        <taxon>Embryophyta</taxon>
        <taxon>Tracheophyta</taxon>
        <taxon>Spermatophyta</taxon>
        <taxon>Magnoliopsida</taxon>
        <taxon>eudicotyledons</taxon>
        <taxon>Gunneridae</taxon>
        <taxon>Pentapetalae</taxon>
        <taxon>rosids</taxon>
        <taxon>malvids</taxon>
        <taxon>Malvales</taxon>
        <taxon>Malvaceae</taxon>
        <taxon>Malvoideae</taxon>
        <taxon>Gossypium</taxon>
    </lineage>
</organism>
<dbReference type="OrthoDB" id="1470350at2759"/>
<proteinExistence type="inferred from homology"/>
<gene>
    <name evidence="14" type="ORF">CXB51_017368</name>
</gene>
<evidence type="ECO:0000256" key="8">
    <source>
        <dbReference type="ARBA" id="ARBA00023002"/>
    </source>
</evidence>
<keyword evidence="6 12" id="KW-0479">Metal-binding</keyword>
<evidence type="ECO:0000256" key="12">
    <source>
        <dbReference type="PIRSR" id="PIRSR602401-1"/>
    </source>
</evidence>
<dbReference type="Proteomes" id="UP000701853">
    <property type="component" value="Chromosome 7"/>
</dbReference>
<evidence type="ECO:0000256" key="4">
    <source>
        <dbReference type="ARBA" id="ARBA00022617"/>
    </source>
</evidence>
<keyword evidence="11 13" id="KW-0472">Membrane</keyword>
<dbReference type="InterPro" id="IPR036396">
    <property type="entry name" value="Cyt_P450_sf"/>
</dbReference>
<dbReference type="PROSITE" id="PS00086">
    <property type="entry name" value="CYTOCHROME_P450"/>
    <property type="match status" value="2"/>
</dbReference>
<keyword evidence="5 13" id="KW-0812">Transmembrane</keyword>
<feature type="transmembrane region" description="Helical" evidence="13">
    <location>
        <begin position="6"/>
        <end position="27"/>
    </location>
</feature>
<dbReference type="EMBL" id="JAHUZN010000007">
    <property type="protein sequence ID" value="KAG8489354.1"/>
    <property type="molecule type" value="Genomic_DNA"/>
</dbReference>
<comment type="subcellular location">
    <subcellularLocation>
        <location evidence="2">Membrane</location>
        <topology evidence="2">Single-pass membrane protein</topology>
    </subcellularLocation>
</comment>
<keyword evidence="9 12" id="KW-0408">Iron</keyword>
<dbReference type="PANTHER" id="PTHR24282">
    <property type="entry name" value="CYTOCHROME P450 FAMILY MEMBER"/>
    <property type="match status" value="1"/>
</dbReference>
<dbReference type="AlphaFoldDB" id="A0A8J6CYL7"/>
<dbReference type="PRINTS" id="PR00385">
    <property type="entry name" value="P450"/>
</dbReference>
<keyword evidence="7 13" id="KW-1133">Transmembrane helix</keyword>
<dbReference type="PANTHER" id="PTHR24282:SF196">
    <property type="entry name" value="CYTOCHROME P450 714C2"/>
    <property type="match status" value="1"/>
</dbReference>
<dbReference type="GO" id="GO:0005506">
    <property type="term" value="F:iron ion binding"/>
    <property type="evidence" value="ECO:0007669"/>
    <property type="project" value="InterPro"/>
</dbReference>
<keyword evidence="4 12" id="KW-0349">Heme</keyword>
<reference evidence="14 15" key="1">
    <citation type="journal article" date="2021" name="bioRxiv">
        <title>The Gossypium anomalum genome as a resource for cotton improvement and evolutionary analysis of hybrid incompatibility.</title>
        <authorList>
            <person name="Grover C.E."/>
            <person name="Yuan D."/>
            <person name="Arick M.A."/>
            <person name="Miller E.R."/>
            <person name="Hu G."/>
            <person name="Peterson D.G."/>
            <person name="Wendel J.F."/>
            <person name="Udall J.A."/>
        </authorList>
    </citation>
    <scope>NUCLEOTIDE SEQUENCE [LARGE SCALE GENOMIC DNA]</scope>
    <source>
        <strain evidence="14">JFW-Udall</strain>
        <tissue evidence="14">Leaf</tissue>
    </source>
</reference>
<comment type="caution">
    <text evidence="14">The sequence shown here is derived from an EMBL/GenBank/DDBJ whole genome shotgun (WGS) entry which is preliminary data.</text>
</comment>
<dbReference type="GO" id="GO:0016705">
    <property type="term" value="F:oxidoreductase activity, acting on paired donors, with incorporation or reduction of molecular oxygen"/>
    <property type="evidence" value="ECO:0007669"/>
    <property type="project" value="InterPro"/>
</dbReference>
<comment type="cofactor">
    <cofactor evidence="1 12">
        <name>heme</name>
        <dbReference type="ChEBI" id="CHEBI:30413"/>
    </cofactor>
</comment>
<name>A0A8J6CYL7_9ROSI</name>
<evidence type="ECO:0000313" key="15">
    <source>
        <dbReference type="Proteomes" id="UP000701853"/>
    </source>
</evidence>
<comment type="similarity">
    <text evidence="3">Belongs to the cytochrome P450 family.</text>
</comment>
<keyword evidence="10" id="KW-0503">Monooxygenase</keyword>
<evidence type="ECO:0000256" key="3">
    <source>
        <dbReference type="ARBA" id="ARBA00010617"/>
    </source>
</evidence>
<dbReference type="Pfam" id="PF00067">
    <property type="entry name" value="p450"/>
    <property type="match status" value="2"/>
</dbReference>
<evidence type="ECO:0000313" key="14">
    <source>
        <dbReference type="EMBL" id="KAG8489354.1"/>
    </source>
</evidence>
<evidence type="ECO:0000256" key="10">
    <source>
        <dbReference type="ARBA" id="ARBA00023033"/>
    </source>
</evidence>
<dbReference type="GO" id="GO:0004497">
    <property type="term" value="F:monooxygenase activity"/>
    <property type="evidence" value="ECO:0007669"/>
    <property type="project" value="UniProtKB-KW"/>
</dbReference>
<sequence length="1048" mass="117759">MGLTEYYVNIFVSLVLLPFLGLILRLYHELVVKPMKLRARLLKQGIKGPPPTLLIGNIREIKKAQSSIVKVPSMHPPATHNCGALLFPFFEQWRKQYGQVFVFSLGNTQILFVNQPDAVKEITTCTSLALGKPSYQQKDRGPLLGQGILTSNGAIWAHQRKILAPELYMDKVKGMMNLIVESSFTLVDSWKTRIEVEGGLADIKIDEYMRSFSGDVISRACFGSNYCKGEEIFLKLRALQEAMSKKGLSTGVPGMRYLPIKSNREAWELEKEVRDLILHVVKERKGAATYEKDLLQMVVEGAKSSDLSQEATERFVVDNCKNIYLAGYETTAVSATWCLMLLAANQEWQDNVRTQVVEICGGRTPDAGMLRKMKLLTKVIQESLRLYPPVAVVSREALEDMNFGKIFVPKGVNIWMMVLALHTDPEIWGEDAYKFNPNRFAKGIKGACKLPQVYMPFGVGPRVCLGQNLAMVELKLLMSLLLSNFSFSLSPNYTHSPVLRLVIEPENGVHLLYYVNIFVSLVLLAFLGLILRLYHELVVKPMKLRARLLKQGIKGPPPILLIGNIREIKKAQSSIVKVPSMHPPATHNCGALLFPFFEQWRKQYGQVFVFSLGNTQILFVNQPDAVKEITTCTSLALGKPSYQQKDRGPLLGQGILTSNGAIWAHQRKILAPELYMDKVKGMMNLIVESAFTLVDSWKTRIEVKGGLADIKIDEYMRSFSGDVISRACFGSNYCKGEEIFLKLRALQEAMSKKGLSTGVPGMRYLPIKSNREAWELEKEVRDLILHVVKERKGAATYEKDLLQMVVEGAKSSDLSQEATERFVVDNCKNIYLAGYETTAVSATWCLMLLAANQEWQDNVRTEVVEICGGRTPDAGMLRKMKLLTKVIQESLRLYPPVAVVSREALEDMKFGEIFVPKGVNIWMMVLALHTDPEIWGEDAYRFDPNRFSKGIKGACKLPQVYMPFGVGPRVCLGQNLAMVELKLLMSLLLSNFSFSLSPNYTHLPVLRLVIEPENGVHLLVIKGRNCEKGRALVGMGRFLILTIVHHHM</sequence>
<evidence type="ECO:0000256" key="1">
    <source>
        <dbReference type="ARBA" id="ARBA00001971"/>
    </source>
</evidence>
<dbReference type="InterPro" id="IPR002401">
    <property type="entry name" value="Cyt_P450_E_grp-I"/>
</dbReference>
<feature type="transmembrane region" description="Helical" evidence="13">
    <location>
        <begin position="513"/>
        <end position="534"/>
    </location>
</feature>
<protein>
    <recommendedName>
        <fullName evidence="16">Cytochrome P450</fullName>
    </recommendedName>
</protein>
<dbReference type="InterPro" id="IPR001128">
    <property type="entry name" value="Cyt_P450"/>
</dbReference>
<dbReference type="SUPFAM" id="SSF48264">
    <property type="entry name" value="Cytochrome P450"/>
    <property type="match status" value="2"/>
</dbReference>
<dbReference type="GO" id="GO:0020037">
    <property type="term" value="F:heme binding"/>
    <property type="evidence" value="ECO:0007669"/>
    <property type="project" value="InterPro"/>
</dbReference>
<dbReference type="GO" id="GO:0016020">
    <property type="term" value="C:membrane"/>
    <property type="evidence" value="ECO:0007669"/>
    <property type="project" value="UniProtKB-SubCell"/>
</dbReference>